<dbReference type="KEGG" id="mng:MNEG_14177"/>
<keyword evidence="3" id="KW-1185">Reference proteome</keyword>
<dbReference type="Proteomes" id="UP000054498">
    <property type="component" value="Unassembled WGS sequence"/>
</dbReference>
<sequence>MKGLERRTWTGAPWLDAVSSNPLDMNLLPSMKRKKGSKKGAGAPDLTRILGYQPPADADAESDSEPEDAAEGAGGGGAGGDGVLDREWLKMRAAKLLARHNARQQQAAAAAGAR</sequence>
<accession>A0A0D2LW53</accession>
<feature type="compositionally biased region" description="Gly residues" evidence="1">
    <location>
        <begin position="72"/>
        <end position="82"/>
    </location>
</feature>
<organism evidence="2 3">
    <name type="scientific">Monoraphidium neglectum</name>
    <dbReference type="NCBI Taxonomy" id="145388"/>
    <lineage>
        <taxon>Eukaryota</taxon>
        <taxon>Viridiplantae</taxon>
        <taxon>Chlorophyta</taxon>
        <taxon>core chlorophytes</taxon>
        <taxon>Chlorophyceae</taxon>
        <taxon>CS clade</taxon>
        <taxon>Sphaeropleales</taxon>
        <taxon>Selenastraceae</taxon>
        <taxon>Monoraphidium</taxon>
    </lineage>
</organism>
<dbReference type="EMBL" id="KK104525">
    <property type="protein sequence ID" value="KIY93786.1"/>
    <property type="molecule type" value="Genomic_DNA"/>
</dbReference>
<dbReference type="GeneID" id="25731713"/>
<evidence type="ECO:0000313" key="3">
    <source>
        <dbReference type="Proteomes" id="UP000054498"/>
    </source>
</evidence>
<evidence type="ECO:0000313" key="2">
    <source>
        <dbReference type="EMBL" id="KIY93786.1"/>
    </source>
</evidence>
<dbReference type="AlphaFoldDB" id="A0A0D2LW53"/>
<feature type="region of interest" description="Disordered" evidence="1">
    <location>
        <begin position="15"/>
        <end position="84"/>
    </location>
</feature>
<proteinExistence type="predicted"/>
<reference evidence="2 3" key="1">
    <citation type="journal article" date="2013" name="BMC Genomics">
        <title>Reconstruction of the lipid metabolism for the microalga Monoraphidium neglectum from its genome sequence reveals characteristics suitable for biofuel production.</title>
        <authorList>
            <person name="Bogen C."/>
            <person name="Al-Dilaimi A."/>
            <person name="Albersmeier A."/>
            <person name="Wichmann J."/>
            <person name="Grundmann M."/>
            <person name="Rupp O."/>
            <person name="Lauersen K.J."/>
            <person name="Blifernez-Klassen O."/>
            <person name="Kalinowski J."/>
            <person name="Goesmann A."/>
            <person name="Mussgnug J.H."/>
            <person name="Kruse O."/>
        </authorList>
    </citation>
    <scope>NUCLEOTIDE SEQUENCE [LARGE SCALE GENOMIC DNA]</scope>
    <source>
        <strain evidence="2 3">SAG 48.87</strain>
    </source>
</reference>
<dbReference type="RefSeq" id="XP_013892806.1">
    <property type="nucleotide sequence ID" value="XM_014037352.1"/>
</dbReference>
<protein>
    <submittedName>
        <fullName evidence="2">Uncharacterized protein</fullName>
    </submittedName>
</protein>
<dbReference type="STRING" id="145388.A0A0D2LW53"/>
<feature type="compositionally biased region" description="Acidic residues" evidence="1">
    <location>
        <begin position="58"/>
        <end position="70"/>
    </location>
</feature>
<name>A0A0D2LW53_9CHLO</name>
<evidence type="ECO:0000256" key="1">
    <source>
        <dbReference type="SAM" id="MobiDB-lite"/>
    </source>
</evidence>
<dbReference type="OrthoDB" id="514094at2759"/>
<gene>
    <name evidence="2" type="ORF">MNEG_14177</name>
</gene>